<evidence type="ECO:0000256" key="1">
    <source>
        <dbReference type="SAM" id="MobiDB-lite"/>
    </source>
</evidence>
<evidence type="ECO:0000313" key="3">
    <source>
        <dbReference type="EMBL" id="KAK3243790.1"/>
    </source>
</evidence>
<dbReference type="EMBL" id="LGRX02032647">
    <property type="protein sequence ID" value="KAK3243790.1"/>
    <property type="molecule type" value="Genomic_DNA"/>
</dbReference>
<keyword evidence="2" id="KW-0472">Membrane</keyword>
<gene>
    <name evidence="3" type="ORF">CYMTET_46575</name>
</gene>
<keyword evidence="4" id="KW-1185">Reference proteome</keyword>
<protein>
    <submittedName>
        <fullName evidence="3">Uncharacterized protein</fullName>
    </submittedName>
</protein>
<accession>A0AAE0EYJ4</accession>
<feature type="region of interest" description="Disordered" evidence="1">
    <location>
        <begin position="1"/>
        <end position="27"/>
    </location>
</feature>
<dbReference type="AlphaFoldDB" id="A0AAE0EYJ4"/>
<keyword evidence="2" id="KW-1133">Transmembrane helix</keyword>
<feature type="transmembrane region" description="Helical" evidence="2">
    <location>
        <begin position="124"/>
        <end position="143"/>
    </location>
</feature>
<reference evidence="3 4" key="1">
    <citation type="journal article" date="2015" name="Genome Biol. Evol.">
        <title>Comparative Genomics of a Bacterivorous Green Alga Reveals Evolutionary Causalities and Consequences of Phago-Mixotrophic Mode of Nutrition.</title>
        <authorList>
            <person name="Burns J.A."/>
            <person name="Paasch A."/>
            <person name="Narechania A."/>
            <person name="Kim E."/>
        </authorList>
    </citation>
    <scope>NUCLEOTIDE SEQUENCE [LARGE SCALE GENOMIC DNA]</scope>
    <source>
        <strain evidence="3 4">PLY_AMNH</strain>
    </source>
</reference>
<evidence type="ECO:0000256" key="2">
    <source>
        <dbReference type="SAM" id="Phobius"/>
    </source>
</evidence>
<comment type="caution">
    <text evidence="3">The sequence shown here is derived from an EMBL/GenBank/DDBJ whole genome shotgun (WGS) entry which is preliminary data.</text>
</comment>
<dbReference type="Proteomes" id="UP001190700">
    <property type="component" value="Unassembled WGS sequence"/>
</dbReference>
<sequence>MRQQQSLPPARIPEKVQGSLPVTHIHRPAPLNQPRLLAWSQVDQALQAERLRADKSFAPSHDERWLQTLPANEPAPQDRLPPLPGQPRIQSPLTPRGHLWLSFKSWCNSGSWLPVEIKQKDGTVLFTVFFMCFLTVMLVYTMINEPGNKLVMQEPVTPFYPRTDRSLTAVAEQQFIFLRNQHIKVTPHGLVPVRCRVLNLLLLNCPLRTEAHGGRCGVANEETGVAAGATGARGQVGIDVAHGAQIVYLSDAGNPTSVLNRYDITRPITMSMYDGPENFDVEGRCGYNGTIWNPRASGDKFGNKPEILDWQRSDTRVNVLLRPLIWGCKNVPCDCTMEITIELETTAVWVTNKLRRGERDGERLLKDLVTGIGAATCYRAGASAKAGGKK</sequence>
<name>A0AAE0EYJ4_9CHLO</name>
<evidence type="ECO:0000313" key="4">
    <source>
        <dbReference type="Proteomes" id="UP001190700"/>
    </source>
</evidence>
<keyword evidence="2" id="KW-0812">Transmembrane</keyword>
<organism evidence="3 4">
    <name type="scientific">Cymbomonas tetramitiformis</name>
    <dbReference type="NCBI Taxonomy" id="36881"/>
    <lineage>
        <taxon>Eukaryota</taxon>
        <taxon>Viridiplantae</taxon>
        <taxon>Chlorophyta</taxon>
        <taxon>Pyramimonadophyceae</taxon>
        <taxon>Pyramimonadales</taxon>
        <taxon>Pyramimonadaceae</taxon>
        <taxon>Cymbomonas</taxon>
    </lineage>
</organism>
<proteinExistence type="predicted"/>